<name>A0ABU4UMS5_9GAMM</name>
<protein>
    <submittedName>
        <fullName evidence="1">Uncharacterized protein</fullName>
    </submittedName>
</protein>
<sequence length="59" mass="6622">MSNDTKNEKFRTMRIPIKSVKDSIFKTANGPDRPKAALALARLIRITAIEFITANQQSC</sequence>
<organism evidence="1 2">
    <name type="scientific">Methylomonas defluvii</name>
    <dbReference type="NCBI Taxonomy" id="3045149"/>
    <lineage>
        <taxon>Bacteria</taxon>
        <taxon>Pseudomonadati</taxon>
        <taxon>Pseudomonadota</taxon>
        <taxon>Gammaproteobacteria</taxon>
        <taxon>Methylococcales</taxon>
        <taxon>Methylococcaceae</taxon>
        <taxon>Methylomonas</taxon>
    </lineage>
</organism>
<proteinExistence type="predicted"/>
<dbReference type="RefSeq" id="WP_319962960.1">
    <property type="nucleotide sequence ID" value="NZ_JAXARY010000029.1"/>
</dbReference>
<reference evidence="1 2" key="1">
    <citation type="submission" date="2023-11" db="EMBL/GenBank/DDBJ databases">
        <authorList>
            <person name="Ouyang M.-Y."/>
        </authorList>
    </citation>
    <scope>NUCLEOTIDE SEQUENCE [LARGE SCALE GENOMIC DNA]</scope>
    <source>
        <strain evidence="1 2">OY6</strain>
    </source>
</reference>
<accession>A0ABU4UMS5</accession>
<evidence type="ECO:0000313" key="2">
    <source>
        <dbReference type="Proteomes" id="UP001284537"/>
    </source>
</evidence>
<dbReference type="EMBL" id="JAXARY010000029">
    <property type="protein sequence ID" value="MDX8129989.1"/>
    <property type="molecule type" value="Genomic_DNA"/>
</dbReference>
<keyword evidence="2" id="KW-1185">Reference proteome</keyword>
<dbReference type="Proteomes" id="UP001284537">
    <property type="component" value="Unassembled WGS sequence"/>
</dbReference>
<comment type="caution">
    <text evidence="1">The sequence shown here is derived from an EMBL/GenBank/DDBJ whole genome shotgun (WGS) entry which is preliminary data.</text>
</comment>
<evidence type="ECO:0000313" key="1">
    <source>
        <dbReference type="EMBL" id="MDX8129989.1"/>
    </source>
</evidence>
<gene>
    <name evidence="1" type="ORF">QLH52_22045</name>
</gene>